<dbReference type="GO" id="GO:0008289">
    <property type="term" value="F:lipid binding"/>
    <property type="evidence" value="ECO:0007669"/>
    <property type="project" value="InterPro"/>
</dbReference>
<dbReference type="InterPro" id="IPR002913">
    <property type="entry name" value="START_lipid-bd_dom"/>
</dbReference>
<keyword evidence="3" id="KW-1185">Reference proteome</keyword>
<reference evidence="2 3" key="1">
    <citation type="submission" date="2012-10" db="EMBL/GenBank/DDBJ databases">
        <authorList>
            <person name="Zafar N."/>
            <person name="Inman J."/>
            <person name="Hall N."/>
            <person name="Lorenzi H."/>
            <person name="Caler E."/>
        </authorList>
    </citation>
    <scope>NUCLEOTIDE SEQUENCE [LARGE SCALE GENOMIC DNA]</scope>
    <source>
        <strain evidence="2 3">IP1</strain>
    </source>
</reference>
<dbReference type="Gene3D" id="3.30.530.20">
    <property type="match status" value="1"/>
</dbReference>
<evidence type="ECO:0000313" key="3">
    <source>
        <dbReference type="Proteomes" id="UP000014680"/>
    </source>
</evidence>
<dbReference type="PANTHER" id="PTHR19308">
    <property type="entry name" value="PHOSPHATIDYLCHOLINE TRANSFER PROTEIN"/>
    <property type="match status" value="1"/>
</dbReference>
<evidence type="ECO:0000259" key="1">
    <source>
        <dbReference type="PROSITE" id="PS50848"/>
    </source>
</evidence>
<dbReference type="RefSeq" id="XP_004261193.1">
    <property type="nucleotide sequence ID" value="XM_004261145.1"/>
</dbReference>
<accession>A0A0A1UG52</accession>
<dbReference type="CDD" id="cd00177">
    <property type="entry name" value="START"/>
    <property type="match status" value="1"/>
</dbReference>
<dbReference type="GO" id="GO:0005737">
    <property type="term" value="C:cytoplasm"/>
    <property type="evidence" value="ECO:0007669"/>
    <property type="project" value="UniProtKB-ARBA"/>
</dbReference>
<dbReference type="OMA" id="CDREYLA"/>
<dbReference type="SUPFAM" id="SSF55961">
    <property type="entry name" value="Bet v1-like"/>
    <property type="match status" value="1"/>
</dbReference>
<dbReference type="AlphaFoldDB" id="A0A0A1UG52"/>
<dbReference type="Proteomes" id="UP000014680">
    <property type="component" value="Unassembled WGS sequence"/>
</dbReference>
<dbReference type="OrthoDB" id="5403181at2759"/>
<gene>
    <name evidence="2" type="ORF">EIN_046850</name>
</gene>
<sequence length="230" mass="26841">MAEDEAHEAYTKSVIMDFKKAAESQDGWKQIYRTDDVMVLTQKTEGSIVKFKCITKQVKDAEPEYVFSSLCDREYLATKESNDLKFDVVDKIDCCNEVIHRVQKMPLMDDRDFVYQLIRYHNKEKTDYILYSKSVNTKIKPEKGTTRGHIYVQGTLITKVPNVGTLVYTLSHVDMGGKVPSTLMGDTMVKQMTKKMLKQFKKKAEDYKSWQAQHSNLDQYWLQTVDWMEE</sequence>
<dbReference type="PROSITE" id="PS50848">
    <property type="entry name" value="START"/>
    <property type="match status" value="1"/>
</dbReference>
<dbReference type="GeneID" id="14893416"/>
<dbReference type="KEGG" id="eiv:EIN_046850"/>
<dbReference type="VEuPathDB" id="AmoebaDB:EIN_046850"/>
<evidence type="ECO:0000313" key="2">
    <source>
        <dbReference type="EMBL" id="ELP94422.1"/>
    </source>
</evidence>
<name>A0A0A1UG52_ENTIV</name>
<dbReference type="InterPro" id="IPR023393">
    <property type="entry name" value="START-like_dom_sf"/>
</dbReference>
<proteinExistence type="predicted"/>
<dbReference type="InterPro" id="IPR051213">
    <property type="entry name" value="START_lipid_transfer"/>
</dbReference>
<dbReference type="EMBL" id="KB206215">
    <property type="protein sequence ID" value="ELP94422.1"/>
    <property type="molecule type" value="Genomic_DNA"/>
</dbReference>
<dbReference type="PANTHER" id="PTHR19308:SF14">
    <property type="entry name" value="START DOMAIN-CONTAINING PROTEIN"/>
    <property type="match status" value="1"/>
</dbReference>
<feature type="domain" description="START" evidence="1">
    <location>
        <begin position="21"/>
        <end position="209"/>
    </location>
</feature>
<dbReference type="Pfam" id="PF01852">
    <property type="entry name" value="START"/>
    <property type="match status" value="1"/>
</dbReference>
<protein>
    <recommendedName>
        <fullName evidence="1">START domain-containing protein</fullName>
    </recommendedName>
</protein>
<organism evidence="2 3">
    <name type="scientific">Entamoeba invadens IP1</name>
    <dbReference type="NCBI Taxonomy" id="370355"/>
    <lineage>
        <taxon>Eukaryota</taxon>
        <taxon>Amoebozoa</taxon>
        <taxon>Evosea</taxon>
        <taxon>Archamoebae</taxon>
        <taxon>Mastigamoebida</taxon>
        <taxon>Entamoebidae</taxon>
        <taxon>Entamoeba</taxon>
    </lineage>
</organism>
<dbReference type="SMART" id="SM00234">
    <property type="entry name" value="START"/>
    <property type="match status" value="1"/>
</dbReference>